<evidence type="ECO:0000256" key="4">
    <source>
        <dbReference type="ARBA" id="ARBA00023163"/>
    </source>
</evidence>
<organism evidence="5 6">
    <name type="scientific">Cupriavidus metallidurans</name>
    <dbReference type="NCBI Taxonomy" id="119219"/>
    <lineage>
        <taxon>Bacteria</taxon>
        <taxon>Pseudomonadati</taxon>
        <taxon>Pseudomonadota</taxon>
        <taxon>Betaproteobacteria</taxon>
        <taxon>Burkholderiales</taxon>
        <taxon>Burkholderiaceae</taxon>
        <taxon>Cupriavidus</taxon>
    </lineage>
</organism>
<dbReference type="InterPro" id="IPR000847">
    <property type="entry name" value="LysR_HTH_N"/>
</dbReference>
<dbReference type="PANTHER" id="PTHR30427:SF1">
    <property type="entry name" value="TRANSCRIPTIONAL ACTIVATOR PROTEIN LYSR"/>
    <property type="match status" value="1"/>
</dbReference>
<dbReference type="GO" id="GO:0009089">
    <property type="term" value="P:lysine biosynthetic process via diaminopimelate"/>
    <property type="evidence" value="ECO:0007669"/>
    <property type="project" value="TreeGrafter"/>
</dbReference>
<dbReference type="InterPro" id="IPR005119">
    <property type="entry name" value="LysR_subst-bd"/>
</dbReference>
<proteinExistence type="inferred from homology"/>
<accession>A0A2L0X382</accession>
<dbReference type="GO" id="GO:0043565">
    <property type="term" value="F:sequence-specific DNA binding"/>
    <property type="evidence" value="ECO:0007669"/>
    <property type="project" value="TreeGrafter"/>
</dbReference>
<dbReference type="Pfam" id="PF03466">
    <property type="entry name" value="LysR_substrate"/>
    <property type="match status" value="1"/>
</dbReference>
<dbReference type="GO" id="GO:0003700">
    <property type="term" value="F:DNA-binding transcription factor activity"/>
    <property type="evidence" value="ECO:0007669"/>
    <property type="project" value="InterPro"/>
</dbReference>
<evidence type="ECO:0000256" key="3">
    <source>
        <dbReference type="ARBA" id="ARBA00023125"/>
    </source>
</evidence>
<dbReference type="AlphaFoldDB" id="A0A2L0X382"/>
<evidence type="ECO:0000313" key="5">
    <source>
        <dbReference type="EMBL" id="QBP12394.1"/>
    </source>
</evidence>
<keyword evidence="3" id="KW-0238">DNA-binding</keyword>
<name>A0A2L0X382_9BURK</name>
<keyword evidence="4" id="KW-0804">Transcription</keyword>
<reference evidence="5 6" key="1">
    <citation type="submission" date="2019-03" db="EMBL/GenBank/DDBJ databases">
        <title>Comparative insights into the high quality Complete genome sequence of highly metal resistant Cupriavidus metallidurans strain BS1 isolated from a gold-copper mine.</title>
        <authorList>
            <person name="Mazhar H.S."/>
            <person name="Rensing C."/>
        </authorList>
    </citation>
    <scope>NUCLEOTIDE SEQUENCE [LARGE SCALE GENOMIC DNA]</scope>
    <source>
        <strain evidence="5 6">BS1</strain>
    </source>
</reference>
<dbReference type="RefSeq" id="WP_017511064.1">
    <property type="nucleotide sequence ID" value="NZ_CP026544.1"/>
</dbReference>
<evidence type="ECO:0000313" key="6">
    <source>
        <dbReference type="Proteomes" id="UP000253772"/>
    </source>
</evidence>
<evidence type="ECO:0000256" key="1">
    <source>
        <dbReference type="ARBA" id="ARBA00009437"/>
    </source>
</evidence>
<gene>
    <name evidence="5" type="ORF">DDF84_021880</name>
</gene>
<dbReference type="Pfam" id="PF00126">
    <property type="entry name" value="HTH_1"/>
    <property type="match status" value="1"/>
</dbReference>
<dbReference type="Gene3D" id="3.40.190.290">
    <property type="match status" value="1"/>
</dbReference>
<dbReference type="Proteomes" id="UP000253772">
    <property type="component" value="Chromosome c2"/>
</dbReference>
<dbReference type="GO" id="GO:0010628">
    <property type="term" value="P:positive regulation of gene expression"/>
    <property type="evidence" value="ECO:0007669"/>
    <property type="project" value="TreeGrafter"/>
</dbReference>
<dbReference type="InterPro" id="IPR036390">
    <property type="entry name" value="WH_DNA-bd_sf"/>
</dbReference>
<dbReference type="CDD" id="cd08415">
    <property type="entry name" value="PBP2_LysR_opines_like"/>
    <property type="match status" value="1"/>
</dbReference>
<dbReference type="Gene3D" id="1.10.10.10">
    <property type="entry name" value="Winged helix-like DNA-binding domain superfamily/Winged helix DNA-binding domain"/>
    <property type="match status" value="1"/>
</dbReference>
<dbReference type="PANTHER" id="PTHR30427">
    <property type="entry name" value="TRANSCRIPTIONAL ACTIVATOR PROTEIN LYSR"/>
    <property type="match status" value="1"/>
</dbReference>
<comment type="similarity">
    <text evidence="1">Belongs to the LysR transcriptional regulatory family.</text>
</comment>
<dbReference type="PROSITE" id="PS50931">
    <property type="entry name" value="HTH_LYSR"/>
    <property type="match status" value="1"/>
</dbReference>
<protein>
    <submittedName>
        <fullName evidence="5">LysR family transcriptional regulator</fullName>
    </submittedName>
</protein>
<dbReference type="OrthoDB" id="8849678at2"/>
<dbReference type="SUPFAM" id="SSF46785">
    <property type="entry name" value="Winged helix' DNA-binding domain"/>
    <property type="match status" value="1"/>
</dbReference>
<dbReference type="SUPFAM" id="SSF53850">
    <property type="entry name" value="Periplasmic binding protein-like II"/>
    <property type="match status" value="1"/>
</dbReference>
<dbReference type="InterPro" id="IPR036388">
    <property type="entry name" value="WH-like_DNA-bd_sf"/>
</dbReference>
<dbReference type="InterPro" id="IPR037424">
    <property type="entry name" value="NocR_PBP2"/>
</dbReference>
<dbReference type="EMBL" id="CP037901">
    <property type="protein sequence ID" value="QBP12394.1"/>
    <property type="molecule type" value="Genomic_DNA"/>
</dbReference>
<evidence type="ECO:0000256" key="2">
    <source>
        <dbReference type="ARBA" id="ARBA00023015"/>
    </source>
</evidence>
<sequence length="296" mass="31854">MPRAPTFREIEVFRAVMLSGTTTAAAVMLHTTQPSVSRVLAQMQTGTDLKLFDMEKGRLRPTPEAQRLFETVQGHFQGLARIGQEVHLLRRSGTGLLRLGCTPTLGLGPMPGIVARFIERHPDVSVDLQTVGSHQLGEGLLHGRFDLVLATGRLDHPQFDIRVMHRSPAVCVMHPGHAMASRRRIRAADLSGQRLLTLNADDELSVALWQALHEAGAEPAATLQTTYSSTICRLAAEGAGIGIVNPYAARVFGQALTVVPLVPAIGVEVRLAHAGHLASSRLTEVFASLVAEGLEA</sequence>
<keyword evidence="2" id="KW-0805">Transcription regulation</keyword>